<reference evidence="2 3" key="1">
    <citation type="journal article" date="2020" name="ISME J.">
        <title>Comparative genomics reveals insights into cyanobacterial evolution and habitat adaptation.</title>
        <authorList>
            <person name="Chen M.Y."/>
            <person name="Teng W.K."/>
            <person name="Zhao L."/>
            <person name="Hu C.X."/>
            <person name="Zhou Y.K."/>
            <person name="Han B.P."/>
            <person name="Song L.R."/>
            <person name="Shu W.S."/>
        </authorList>
    </citation>
    <scope>NUCLEOTIDE SEQUENCE [LARGE SCALE GENOMIC DNA]</scope>
    <source>
        <strain evidence="2 3">FACHB-196</strain>
    </source>
</reference>
<comment type="caution">
    <text evidence="2">The sequence shown here is derived from an EMBL/GenBank/DDBJ whole genome shotgun (WGS) entry which is preliminary data.</text>
</comment>
<gene>
    <name evidence="2" type="ORF">H6G59_14040</name>
</gene>
<accession>A0ABR8FGN1</accession>
<protein>
    <recommendedName>
        <fullName evidence="4">CMP/dCMP-type deaminase domain-containing protein</fullName>
    </recommendedName>
</protein>
<dbReference type="RefSeq" id="WP_190715406.1">
    <property type="nucleotide sequence ID" value="NZ_JACJST010000012.1"/>
</dbReference>
<organism evidence="2 3">
    <name type="scientific">Anabaena lutea FACHB-196</name>
    <dbReference type="NCBI Taxonomy" id="2692881"/>
    <lineage>
        <taxon>Bacteria</taxon>
        <taxon>Bacillati</taxon>
        <taxon>Cyanobacteriota</taxon>
        <taxon>Cyanophyceae</taxon>
        <taxon>Nostocales</taxon>
        <taxon>Nostocaceae</taxon>
        <taxon>Anabaena</taxon>
    </lineage>
</organism>
<sequence>MTNTQDNNGDENPIKKRLRESAAKIREILLPNKPILTQPFPKVKNNVAVAEIHIEDVIFHQEATSHYKSPIPKPTAKSEGGQFQPGPDSYSGRIMDTCSEYKLFSEIAKILEMNYNLQIEGYIYLYTELHPCPSCEDVIRQFRDKFMNMKVEVFWDYPYHPKV</sequence>
<feature type="region of interest" description="Disordered" evidence="1">
    <location>
        <begin position="69"/>
        <end position="89"/>
    </location>
</feature>
<dbReference type="EMBL" id="JACJST010000012">
    <property type="protein sequence ID" value="MBD2568995.1"/>
    <property type="molecule type" value="Genomic_DNA"/>
</dbReference>
<evidence type="ECO:0000313" key="3">
    <source>
        <dbReference type="Proteomes" id="UP000640531"/>
    </source>
</evidence>
<dbReference type="Pfam" id="PF14424">
    <property type="entry name" value="Toxin-deaminase"/>
    <property type="match status" value="1"/>
</dbReference>
<dbReference type="Proteomes" id="UP000640531">
    <property type="component" value="Unassembled WGS sequence"/>
</dbReference>
<dbReference type="InterPro" id="IPR032721">
    <property type="entry name" value="Toxin-deaminase"/>
</dbReference>
<name>A0ABR8FGN1_9NOST</name>
<proteinExistence type="predicted"/>
<evidence type="ECO:0000256" key="1">
    <source>
        <dbReference type="SAM" id="MobiDB-lite"/>
    </source>
</evidence>
<evidence type="ECO:0000313" key="2">
    <source>
        <dbReference type="EMBL" id="MBD2568995.1"/>
    </source>
</evidence>
<keyword evidence="3" id="KW-1185">Reference proteome</keyword>
<evidence type="ECO:0008006" key="4">
    <source>
        <dbReference type="Google" id="ProtNLM"/>
    </source>
</evidence>